<accession>A0ABV6KQR0</accession>
<keyword evidence="1" id="KW-1133">Transmembrane helix</keyword>
<evidence type="ECO:0000313" key="3">
    <source>
        <dbReference type="Proteomes" id="UP001589738"/>
    </source>
</evidence>
<keyword evidence="3" id="KW-1185">Reference proteome</keyword>
<dbReference type="Proteomes" id="UP001589738">
    <property type="component" value="Unassembled WGS sequence"/>
</dbReference>
<proteinExistence type="predicted"/>
<keyword evidence="1" id="KW-0472">Membrane</keyword>
<feature type="transmembrane region" description="Helical" evidence="1">
    <location>
        <begin position="58"/>
        <end position="79"/>
    </location>
</feature>
<name>A0ABV6KQR0_9BACI</name>
<gene>
    <name evidence="2" type="ORF">ACFFHF_08245</name>
</gene>
<sequence length="80" mass="9585">MKIYVVIIIQLMIWSGYTLTEWLSKHDQLIYNILMFFVFFYIAISTGNHIIRSPKKTMIVTMISLMLYSSFHLTMSFFVY</sequence>
<feature type="transmembrane region" description="Helical" evidence="1">
    <location>
        <begin position="5"/>
        <end position="23"/>
    </location>
</feature>
<organism evidence="2 3">
    <name type="scientific">Robertmurraya beringensis</name>
    <dbReference type="NCBI Taxonomy" id="641660"/>
    <lineage>
        <taxon>Bacteria</taxon>
        <taxon>Bacillati</taxon>
        <taxon>Bacillota</taxon>
        <taxon>Bacilli</taxon>
        <taxon>Bacillales</taxon>
        <taxon>Bacillaceae</taxon>
        <taxon>Robertmurraya</taxon>
    </lineage>
</organism>
<comment type="caution">
    <text evidence="2">The sequence shown here is derived from an EMBL/GenBank/DDBJ whole genome shotgun (WGS) entry which is preliminary data.</text>
</comment>
<evidence type="ECO:0000313" key="2">
    <source>
        <dbReference type="EMBL" id="MFC0475240.1"/>
    </source>
</evidence>
<protein>
    <submittedName>
        <fullName evidence="2">Uncharacterized protein</fullName>
    </submittedName>
</protein>
<reference evidence="2 3" key="1">
    <citation type="submission" date="2024-09" db="EMBL/GenBank/DDBJ databases">
        <authorList>
            <person name="Sun Q."/>
            <person name="Mori K."/>
        </authorList>
    </citation>
    <scope>NUCLEOTIDE SEQUENCE [LARGE SCALE GENOMIC DNA]</scope>
    <source>
        <strain evidence="2 3">CGMCC 1.9126</strain>
    </source>
</reference>
<keyword evidence="1" id="KW-0812">Transmembrane</keyword>
<evidence type="ECO:0000256" key="1">
    <source>
        <dbReference type="SAM" id="Phobius"/>
    </source>
</evidence>
<dbReference type="EMBL" id="JBHLUU010000024">
    <property type="protein sequence ID" value="MFC0475240.1"/>
    <property type="molecule type" value="Genomic_DNA"/>
</dbReference>
<dbReference type="RefSeq" id="WP_160548559.1">
    <property type="nucleotide sequence ID" value="NZ_JBHLUU010000024.1"/>
</dbReference>
<feature type="transmembrane region" description="Helical" evidence="1">
    <location>
        <begin position="29"/>
        <end position="51"/>
    </location>
</feature>